<keyword evidence="2" id="KW-0808">Transferase</keyword>
<feature type="repeat" description="TPR" evidence="4">
    <location>
        <begin position="363"/>
        <end position="396"/>
    </location>
</feature>
<dbReference type="SUPFAM" id="SSF48452">
    <property type="entry name" value="TPR-like"/>
    <property type="match status" value="1"/>
</dbReference>
<comment type="caution">
    <text evidence="7">The sequence shown here is derived from an EMBL/GenBank/DDBJ whole genome shotgun (WGS) entry which is preliminary data.</text>
</comment>
<dbReference type="SMART" id="SM00138">
    <property type="entry name" value="MeTrc"/>
    <property type="match status" value="1"/>
</dbReference>
<dbReference type="InterPro" id="IPR011990">
    <property type="entry name" value="TPR-like_helical_dom_sf"/>
</dbReference>
<dbReference type="SUPFAM" id="SSF53335">
    <property type="entry name" value="S-adenosyl-L-methionine-dependent methyltransferases"/>
    <property type="match status" value="1"/>
</dbReference>
<feature type="compositionally biased region" description="Low complexity" evidence="5">
    <location>
        <begin position="295"/>
        <end position="304"/>
    </location>
</feature>
<sequence>MILDEVEQLLHERIGLDAGTVGVSGLNYALKQRMAACAITDPSLYWRRLAVTPQEQQELINAVIVPETWFFRDPKAFVAMTRQALAMRAKGEVAEGRALRLISLPCSTGEEPYSMAMALFDVGLAASDFVIDAIDISTRNLAAAAQAVYGRNSFRGADLEFRARHFNAVEGGYRPHAEIRRQVRFRHGNLLDPLRIDAEPYDVVFCRNLLIYFDRDTQERALDRLHRMLAPHGVLLVGSGEAGLPLTCGFSSLRIPMAFAFAKRGAAERQPQPVPPPLAAAPAVRKPPARPAPAVPLRTRTPPSRTAPPPHLTPSAPPAPAPAPLRDAADESLETVERAANEGRLGEARQAARRHIDAFGPSAAALYLLGLACDADGAADEAVEAYRKVLYLAPDHREALAHLALLLRQRGDLAGAKAFSDRLGRLEKRSERR</sequence>
<dbReference type="CDD" id="cd02440">
    <property type="entry name" value="AdoMet_MTases"/>
    <property type="match status" value="1"/>
</dbReference>
<feature type="region of interest" description="Disordered" evidence="5">
    <location>
        <begin position="267"/>
        <end position="344"/>
    </location>
</feature>
<evidence type="ECO:0000256" key="3">
    <source>
        <dbReference type="ARBA" id="ARBA00022691"/>
    </source>
</evidence>
<accession>A0A9W6JSB8</accession>
<dbReference type="PRINTS" id="PR00996">
    <property type="entry name" value="CHERMTFRASE"/>
</dbReference>
<dbReference type="InterPro" id="IPR029063">
    <property type="entry name" value="SAM-dependent_MTases_sf"/>
</dbReference>
<evidence type="ECO:0000256" key="5">
    <source>
        <dbReference type="SAM" id="MobiDB-lite"/>
    </source>
</evidence>
<dbReference type="PANTHER" id="PTHR24422:SF19">
    <property type="entry name" value="CHEMOTAXIS PROTEIN METHYLTRANSFERASE"/>
    <property type="match status" value="1"/>
</dbReference>
<reference evidence="7" key="2">
    <citation type="submission" date="2023-01" db="EMBL/GenBank/DDBJ databases">
        <authorList>
            <person name="Sun Q."/>
            <person name="Evtushenko L."/>
        </authorList>
    </citation>
    <scope>NUCLEOTIDE SEQUENCE</scope>
    <source>
        <strain evidence="7">VKM B-2789</strain>
    </source>
</reference>
<proteinExistence type="predicted"/>
<dbReference type="Gene3D" id="1.25.40.1040">
    <property type="match status" value="1"/>
</dbReference>
<dbReference type="PROSITE" id="PS50005">
    <property type="entry name" value="TPR"/>
    <property type="match status" value="1"/>
</dbReference>
<dbReference type="Pfam" id="PF01739">
    <property type="entry name" value="CheR"/>
    <property type="match status" value="1"/>
</dbReference>
<keyword evidence="1 7" id="KW-0489">Methyltransferase</keyword>
<evidence type="ECO:0000256" key="2">
    <source>
        <dbReference type="ARBA" id="ARBA00022679"/>
    </source>
</evidence>
<dbReference type="InterPro" id="IPR050903">
    <property type="entry name" value="Bact_Chemotaxis_MeTrfase"/>
</dbReference>
<evidence type="ECO:0000313" key="8">
    <source>
        <dbReference type="Proteomes" id="UP001143330"/>
    </source>
</evidence>
<evidence type="ECO:0000259" key="6">
    <source>
        <dbReference type="PROSITE" id="PS50123"/>
    </source>
</evidence>
<gene>
    <name evidence="7" type="primary">wspC</name>
    <name evidence="7" type="ORF">GCM10017653_03910</name>
</gene>
<dbReference type="GO" id="GO:0032259">
    <property type="term" value="P:methylation"/>
    <property type="evidence" value="ECO:0007669"/>
    <property type="project" value="UniProtKB-KW"/>
</dbReference>
<keyword evidence="4" id="KW-0802">TPR repeat</keyword>
<dbReference type="SMART" id="SM00028">
    <property type="entry name" value="TPR"/>
    <property type="match status" value="1"/>
</dbReference>
<feature type="domain" description="CheR-type methyltransferase" evidence="6">
    <location>
        <begin position="1"/>
        <end position="242"/>
    </location>
</feature>
<protein>
    <submittedName>
        <fullName evidence="7">Biofilm formation methyltransferase WspC</fullName>
    </submittedName>
</protein>
<reference evidence="7" key="1">
    <citation type="journal article" date="2014" name="Int. J. Syst. Evol. Microbiol.">
        <title>Complete genome sequence of Corynebacterium casei LMG S-19264T (=DSM 44701T), isolated from a smear-ripened cheese.</title>
        <authorList>
            <consortium name="US DOE Joint Genome Institute (JGI-PGF)"/>
            <person name="Walter F."/>
            <person name="Albersmeier A."/>
            <person name="Kalinowski J."/>
            <person name="Ruckert C."/>
        </authorList>
    </citation>
    <scope>NUCLEOTIDE SEQUENCE</scope>
    <source>
        <strain evidence="7">VKM B-2789</strain>
    </source>
</reference>
<evidence type="ECO:0000313" key="7">
    <source>
        <dbReference type="EMBL" id="GLK82322.1"/>
    </source>
</evidence>
<keyword evidence="3" id="KW-0949">S-adenosyl-L-methionine</keyword>
<dbReference type="InterPro" id="IPR000780">
    <property type="entry name" value="CheR_MeTrfase"/>
</dbReference>
<dbReference type="Proteomes" id="UP001143330">
    <property type="component" value="Unassembled WGS sequence"/>
</dbReference>
<dbReference type="AlphaFoldDB" id="A0A9W6JSB8"/>
<dbReference type="RefSeq" id="WP_246546065.1">
    <property type="nucleotide sequence ID" value="NZ_BSFM01000002.1"/>
</dbReference>
<evidence type="ECO:0000256" key="4">
    <source>
        <dbReference type="PROSITE-ProRule" id="PRU00339"/>
    </source>
</evidence>
<evidence type="ECO:0000256" key="1">
    <source>
        <dbReference type="ARBA" id="ARBA00022603"/>
    </source>
</evidence>
<dbReference type="InterPro" id="IPR019734">
    <property type="entry name" value="TPR_rpt"/>
</dbReference>
<keyword evidence="8" id="KW-1185">Reference proteome</keyword>
<dbReference type="InterPro" id="IPR022642">
    <property type="entry name" value="CheR_C"/>
</dbReference>
<dbReference type="PROSITE" id="PS50123">
    <property type="entry name" value="CHER"/>
    <property type="match status" value="1"/>
</dbReference>
<feature type="compositionally biased region" description="Basic and acidic residues" evidence="5">
    <location>
        <begin position="335"/>
        <end position="344"/>
    </location>
</feature>
<dbReference type="Gene3D" id="3.40.50.150">
    <property type="entry name" value="Vaccinia Virus protein VP39"/>
    <property type="match status" value="1"/>
</dbReference>
<feature type="compositionally biased region" description="Pro residues" evidence="5">
    <location>
        <begin position="305"/>
        <end position="323"/>
    </location>
</feature>
<dbReference type="GO" id="GO:0008757">
    <property type="term" value="F:S-adenosylmethionine-dependent methyltransferase activity"/>
    <property type="evidence" value="ECO:0007669"/>
    <property type="project" value="InterPro"/>
</dbReference>
<dbReference type="EMBL" id="BSFM01000002">
    <property type="protein sequence ID" value="GLK82322.1"/>
    <property type="molecule type" value="Genomic_DNA"/>
</dbReference>
<name>A0A9W6JSB8_9HYPH</name>
<dbReference type="PANTHER" id="PTHR24422">
    <property type="entry name" value="CHEMOTAXIS PROTEIN METHYLTRANSFERASE"/>
    <property type="match status" value="1"/>
</dbReference>
<organism evidence="7 8">
    <name type="scientific">Ancylobacter defluvii</name>
    <dbReference type="NCBI Taxonomy" id="1282440"/>
    <lineage>
        <taxon>Bacteria</taxon>
        <taxon>Pseudomonadati</taxon>
        <taxon>Pseudomonadota</taxon>
        <taxon>Alphaproteobacteria</taxon>
        <taxon>Hyphomicrobiales</taxon>
        <taxon>Xanthobacteraceae</taxon>
        <taxon>Ancylobacter</taxon>
    </lineage>
</organism>